<evidence type="ECO:0000256" key="5">
    <source>
        <dbReference type="ARBA" id="ARBA00022490"/>
    </source>
</evidence>
<keyword evidence="11" id="KW-0832">Ubl conjugation</keyword>
<evidence type="ECO:0000256" key="13">
    <source>
        <dbReference type="ARBA" id="ARBA00023136"/>
    </source>
</evidence>
<dbReference type="EMBL" id="JANPWB010000014">
    <property type="protein sequence ID" value="KAJ1101715.1"/>
    <property type="molecule type" value="Genomic_DNA"/>
</dbReference>
<dbReference type="AlphaFoldDB" id="A0AAV7MD77"/>
<dbReference type="GO" id="GO:0016323">
    <property type="term" value="C:basolateral plasma membrane"/>
    <property type="evidence" value="ECO:0007669"/>
    <property type="project" value="UniProtKB-SubCell"/>
</dbReference>
<evidence type="ECO:0000313" key="21">
    <source>
        <dbReference type="Proteomes" id="UP001066276"/>
    </source>
</evidence>
<keyword evidence="14" id="KW-0564">Palmitate</keyword>
<keyword evidence="21" id="KW-1185">Reference proteome</keyword>
<evidence type="ECO:0000256" key="11">
    <source>
        <dbReference type="ARBA" id="ARBA00022843"/>
    </source>
</evidence>
<dbReference type="InterPro" id="IPR041267">
    <property type="entry name" value="NLRP_HD2"/>
</dbReference>
<evidence type="ECO:0000256" key="4">
    <source>
        <dbReference type="ARBA" id="ARBA00022475"/>
    </source>
</evidence>
<accession>A0AAV7MD77</accession>
<proteinExistence type="inferred from homology"/>
<keyword evidence="13" id="KW-0472">Membrane</keyword>
<sequence length="950" mass="109085">MEGPGGRAKPNARPDPHRSRPGSYVQLLKVNRERLVSQVKNAQCLLDNLIQNEYFSNEDAEIASQFHTRADKVRKIMDQVQSKGEEASEYFIYILEKVPDAYFDLQPWLKEIGYHPSPQMQNKSVVNTDPVSQYSEKIRHELCRDSKYITSYSEKEEMLLQETYIDSLMELVSDANENMGVVKCLGDLFDDNGVINAEGETVFIFGDAGVGKTVLLQKIQNLWARKELFTDAKFFFRFKCRTFSCFKKKETMSLKDLLFKYNCFPDGDQEDVFRYILRFPHTAIFTFDGFDEIHSDFDVTRIPEISSPFDSTHPVVLLMHLLSGKLLERSRKVLTARTGTQVQKNIVRKRVMLRGFTSENLQKYTKKFFKDEIFEQLVLNHLGANPNLCSLCSVPLFCWIIFKSYKHFHSMYDSYQLPKCAITLTDIFLLIVEVYINRSMKTSPLRRRTKSQAETFGACKDVLFALSRLAHNGIEKSHFVFGQDEVSFFLSDQDLQLGFLRTVDEYTGCADESTYEFFHLTLQSFLAAFFLVLDENASTFEMLKFFNQCSIPGTRQSSLYPIPCFRDRNTKKEDPFRNNEHLQFVNLFLCGLLSKPKESFLRHLVSTITIKKKRKVLRQYLFRGVKLHLKILPRTKEGEFNRVQAMPNFIWMLRCISETQSQKVGKLVARGICANYIKLTFCNAHSADCSALSFVICHLRKRLALELDNNNINDYGVKQLIPCFSKLTVVRLSVNQITDLGVKVLSEELTKYNILTFLGLYNNLITDVGAKYVSDIIEGCTKLKYLKIGCNKITSEGGKCLAHAIQKSKSIFDIGMWGNKIGDEGAKAFADALRNHPSLTNLSLACNGISTEGGESIAEALQHNTSLRILWLTENKLNDEVAERFAEMLKINRTLKNLWLIRNEITFDGALSFLEVLKENTAIEEICLHGNQIRPPDPNPLEEETRIIYY</sequence>
<evidence type="ECO:0000256" key="10">
    <source>
        <dbReference type="ARBA" id="ARBA00022840"/>
    </source>
</evidence>
<keyword evidence="4" id="KW-1003">Cell membrane</keyword>
<dbReference type="InterPro" id="IPR011029">
    <property type="entry name" value="DEATH-like_dom_sf"/>
</dbReference>
<evidence type="ECO:0000256" key="9">
    <source>
        <dbReference type="ARBA" id="ARBA00022741"/>
    </source>
</evidence>
<dbReference type="InterPro" id="IPR032675">
    <property type="entry name" value="LRR_dom_sf"/>
</dbReference>
<dbReference type="InterPro" id="IPR007111">
    <property type="entry name" value="NACHT_NTPase"/>
</dbReference>
<dbReference type="PROSITE" id="PS50209">
    <property type="entry name" value="CARD"/>
    <property type="match status" value="1"/>
</dbReference>
<evidence type="ECO:0000313" key="20">
    <source>
        <dbReference type="EMBL" id="KAJ1101715.1"/>
    </source>
</evidence>
<dbReference type="PANTHER" id="PTHR24106">
    <property type="entry name" value="NACHT, LRR AND CARD DOMAINS-CONTAINING"/>
    <property type="match status" value="1"/>
</dbReference>
<evidence type="ECO:0000256" key="14">
    <source>
        <dbReference type="ARBA" id="ARBA00023139"/>
    </source>
</evidence>
<protein>
    <recommendedName>
        <fullName evidence="22">Nucleotide-binding oligomerization domain-containing protein 1</fullName>
    </recommendedName>
</protein>
<keyword evidence="5" id="KW-0963">Cytoplasm</keyword>
<dbReference type="GO" id="GO:0005737">
    <property type="term" value="C:cytoplasm"/>
    <property type="evidence" value="ECO:0007669"/>
    <property type="project" value="UniProtKB-SubCell"/>
</dbReference>
<dbReference type="SUPFAM" id="SSF52540">
    <property type="entry name" value="P-loop containing nucleoside triphosphate hydrolases"/>
    <property type="match status" value="1"/>
</dbReference>
<dbReference type="Pfam" id="PF13516">
    <property type="entry name" value="LRR_6"/>
    <property type="match status" value="4"/>
</dbReference>
<dbReference type="Gene3D" id="3.40.50.300">
    <property type="entry name" value="P-loop containing nucleotide triphosphate hydrolases"/>
    <property type="match status" value="1"/>
</dbReference>
<evidence type="ECO:0000256" key="6">
    <source>
        <dbReference type="ARBA" id="ARBA00022588"/>
    </source>
</evidence>
<comment type="caution">
    <text evidence="20">The sequence shown here is derived from an EMBL/GenBank/DDBJ whole genome shotgun (WGS) entry which is preliminary data.</text>
</comment>
<evidence type="ECO:0000256" key="16">
    <source>
        <dbReference type="ARBA" id="ARBA00038296"/>
    </source>
</evidence>
<dbReference type="Pfam" id="PF05729">
    <property type="entry name" value="NACHT"/>
    <property type="match status" value="1"/>
</dbReference>
<dbReference type="PROSITE" id="PS50837">
    <property type="entry name" value="NACHT"/>
    <property type="match status" value="1"/>
</dbReference>
<evidence type="ECO:0000259" key="19">
    <source>
        <dbReference type="PROSITE" id="PS50837"/>
    </source>
</evidence>
<feature type="region of interest" description="Disordered" evidence="17">
    <location>
        <begin position="1"/>
        <end position="22"/>
    </location>
</feature>
<feature type="domain" description="CARD" evidence="18">
    <location>
        <begin position="26"/>
        <end position="97"/>
    </location>
</feature>
<dbReference type="Proteomes" id="UP001066276">
    <property type="component" value="Chromosome 10"/>
</dbReference>
<keyword evidence="9" id="KW-0547">Nucleotide-binding</keyword>
<keyword evidence="15" id="KW-0449">Lipoprotein</keyword>
<feature type="domain" description="NACHT" evidence="19">
    <location>
        <begin position="200"/>
        <end position="339"/>
    </location>
</feature>
<evidence type="ECO:0000256" key="8">
    <source>
        <dbReference type="ARBA" id="ARBA00022737"/>
    </source>
</evidence>
<evidence type="ECO:0000256" key="17">
    <source>
        <dbReference type="SAM" id="MobiDB-lite"/>
    </source>
</evidence>
<dbReference type="Pfam" id="PF00619">
    <property type="entry name" value="CARD"/>
    <property type="match status" value="1"/>
</dbReference>
<keyword evidence="7" id="KW-0433">Leucine-rich repeat</keyword>
<evidence type="ECO:0000256" key="12">
    <source>
        <dbReference type="ARBA" id="ARBA00022859"/>
    </source>
</evidence>
<evidence type="ECO:0000256" key="1">
    <source>
        <dbReference type="ARBA" id="ARBA00004187"/>
    </source>
</evidence>
<evidence type="ECO:0000256" key="2">
    <source>
        <dbReference type="ARBA" id="ARBA00004193"/>
    </source>
</evidence>
<dbReference type="GO" id="GO:0005524">
    <property type="term" value="F:ATP binding"/>
    <property type="evidence" value="ECO:0007669"/>
    <property type="project" value="UniProtKB-KW"/>
</dbReference>
<evidence type="ECO:0000259" key="18">
    <source>
        <dbReference type="PROSITE" id="PS50209"/>
    </source>
</evidence>
<dbReference type="InterPro" id="IPR027417">
    <property type="entry name" value="P-loop_NTPase"/>
</dbReference>
<dbReference type="SMART" id="SM00368">
    <property type="entry name" value="LRR_RI"/>
    <property type="match status" value="7"/>
</dbReference>
<dbReference type="InterPro" id="IPR001611">
    <property type="entry name" value="Leu-rich_rpt"/>
</dbReference>
<evidence type="ECO:0000256" key="3">
    <source>
        <dbReference type="ARBA" id="ARBA00004496"/>
    </source>
</evidence>
<dbReference type="GO" id="GO:0042981">
    <property type="term" value="P:regulation of apoptotic process"/>
    <property type="evidence" value="ECO:0007669"/>
    <property type="project" value="InterPro"/>
</dbReference>
<comment type="subcellular location">
    <subcellularLocation>
        <location evidence="1">Basolateral cell membrane</location>
    </subcellularLocation>
    <subcellularLocation>
        <location evidence="2">Cell membrane</location>
        <topology evidence="2">Lipid-anchor</topology>
    </subcellularLocation>
    <subcellularLocation>
        <location evidence="3">Cytoplasm</location>
    </subcellularLocation>
</comment>
<name>A0AAV7MD77_PLEWA</name>
<dbReference type="GO" id="GO:0045087">
    <property type="term" value="P:innate immune response"/>
    <property type="evidence" value="ECO:0007669"/>
    <property type="project" value="UniProtKB-KW"/>
</dbReference>
<evidence type="ECO:0000256" key="7">
    <source>
        <dbReference type="ARBA" id="ARBA00022614"/>
    </source>
</evidence>
<comment type="similarity">
    <text evidence="16">Belongs to the NOD1-NOD2 family.</text>
</comment>
<dbReference type="InterPro" id="IPR051261">
    <property type="entry name" value="NLR"/>
</dbReference>
<dbReference type="InterPro" id="IPR001315">
    <property type="entry name" value="CARD"/>
</dbReference>
<evidence type="ECO:0008006" key="22">
    <source>
        <dbReference type="Google" id="ProtNLM"/>
    </source>
</evidence>
<keyword evidence="10" id="KW-0067">ATP-binding</keyword>
<keyword evidence="6" id="KW-0399">Innate immunity</keyword>
<dbReference type="Pfam" id="PF17776">
    <property type="entry name" value="NLRC4_HD2"/>
    <property type="match status" value="1"/>
</dbReference>
<dbReference type="Gene3D" id="1.10.533.10">
    <property type="entry name" value="Death Domain, Fas"/>
    <property type="match status" value="1"/>
</dbReference>
<dbReference type="Gene3D" id="3.80.10.10">
    <property type="entry name" value="Ribonuclease Inhibitor"/>
    <property type="match status" value="2"/>
</dbReference>
<reference evidence="20" key="1">
    <citation type="journal article" date="2022" name="bioRxiv">
        <title>Sequencing and chromosome-scale assembly of the giantPleurodeles waltlgenome.</title>
        <authorList>
            <person name="Brown T."/>
            <person name="Elewa A."/>
            <person name="Iarovenko S."/>
            <person name="Subramanian E."/>
            <person name="Araus A.J."/>
            <person name="Petzold A."/>
            <person name="Susuki M."/>
            <person name="Suzuki K.-i.T."/>
            <person name="Hayashi T."/>
            <person name="Toyoda A."/>
            <person name="Oliveira C."/>
            <person name="Osipova E."/>
            <person name="Leigh N.D."/>
            <person name="Simon A."/>
            <person name="Yun M.H."/>
        </authorList>
    </citation>
    <scope>NUCLEOTIDE SEQUENCE</scope>
    <source>
        <strain evidence="20">20211129_DDA</strain>
        <tissue evidence="20">Liver</tissue>
    </source>
</reference>
<evidence type="ECO:0000256" key="15">
    <source>
        <dbReference type="ARBA" id="ARBA00023288"/>
    </source>
</evidence>
<keyword evidence="12" id="KW-0391">Immunity</keyword>
<dbReference type="SUPFAM" id="SSF47986">
    <property type="entry name" value="DEATH domain"/>
    <property type="match status" value="1"/>
</dbReference>
<keyword evidence="8" id="KW-0677">Repeat</keyword>
<gene>
    <name evidence="20" type="ORF">NDU88_006780</name>
</gene>
<dbReference type="SUPFAM" id="SSF52047">
    <property type="entry name" value="RNI-like"/>
    <property type="match status" value="1"/>
</dbReference>
<organism evidence="20 21">
    <name type="scientific">Pleurodeles waltl</name>
    <name type="common">Iberian ribbed newt</name>
    <dbReference type="NCBI Taxonomy" id="8319"/>
    <lineage>
        <taxon>Eukaryota</taxon>
        <taxon>Metazoa</taxon>
        <taxon>Chordata</taxon>
        <taxon>Craniata</taxon>
        <taxon>Vertebrata</taxon>
        <taxon>Euteleostomi</taxon>
        <taxon>Amphibia</taxon>
        <taxon>Batrachia</taxon>
        <taxon>Caudata</taxon>
        <taxon>Salamandroidea</taxon>
        <taxon>Salamandridae</taxon>
        <taxon>Pleurodelinae</taxon>
        <taxon>Pleurodeles</taxon>
    </lineage>
</organism>